<dbReference type="Proteomes" id="UP000249390">
    <property type="component" value="Unassembled WGS sequence"/>
</dbReference>
<feature type="domain" description="Reverse transcriptase" evidence="1">
    <location>
        <begin position="237"/>
        <end position="515"/>
    </location>
</feature>
<dbReference type="InterPro" id="IPR000477">
    <property type="entry name" value="RT_dom"/>
</dbReference>
<dbReference type="EMBL" id="NQVE01000169">
    <property type="protein sequence ID" value="RAL42508.1"/>
    <property type="molecule type" value="Genomic_DNA"/>
</dbReference>
<dbReference type="AlphaFoldDB" id="A0A328DDA1"/>
<dbReference type="Pfam" id="PF00078">
    <property type="entry name" value="RVT_1"/>
    <property type="match status" value="1"/>
</dbReference>
<protein>
    <recommendedName>
        <fullName evidence="1">Reverse transcriptase domain-containing protein</fullName>
    </recommendedName>
</protein>
<reference evidence="2 3" key="1">
    <citation type="submission" date="2018-06" db="EMBL/GenBank/DDBJ databases">
        <title>The Genome of Cuscuta australis (Dodder) Provides Insight into the Evolution of Plant Parasitism.</title>
        <authorList>
            <person name="Liu H."/>
        </authorList>
    </citation>
    <scope>NUCLEOTIDE SEQUENCE [LARGE SCALE GENOMIC DNA]</scope>
    <source>
        <strain evidence="3">cv. Yunnan</strain>
        <tissue evidence="2">Vines</tissue>
    </source>
</reference>
<gene>
    <name evidence="2" type="ORF">DM860_011126</name>
</gene>
<organism evidence="2 3">
    <name type="scientific">Cuscuta australis</name>
    <dbReference type="NCBI Taxonomy" id="267555"/>
    <lineage>
        <taxon>Eukaryota</taxon>
        <taxon>Viridiplantae</taxon>
        <taxon>Streptophyta</taxon>
        <taxon>Embryophyta</taxon>
        <taxon>Tracheophyta</taxon>
        <taxon>Spermatophyta</taxon>
        <taxon>Magnoliopsida</taxon>
        <taxon>eudicotyledons</taxon>
        <taxon>Gunneridae</taxon>
        <taxon>Pentapetalae</taxon>
        <taxon>asterids</taxon>
        <taxon>lamiids</taxon>
        <taxon>Solanales</taxon>
        <taxon>Convolvulaceae</taxon>
        <taxon>Cuscuteae</taxon>
        <taxon>Cuscuta</taxon>
        <taxon>Cuscuta subgen. Grammica</taxon>
        <taxon>Cuscuta sect. Cleistogrammica</taxon>
    </lineage>
</organism>
<dbReference type="InterPro" id="IPR043502">
    <property type="entry name" value="DNA/RNA_pol_sf"/>
</dbReference>
<name>A0A328DDA1_9ASTE</name>
<proteinExistence type="predicted"/>
<dbReference type="PROSITE" id="PS50878">
    <property type="entry name" value="RT_POL"/>
    <property type="match status" value="1"/>
</dbReference>
<dbReference type="CDD" id="cd01650">
    <property type="entry name" value="RT_nLTR_like"/>
    <property type="match status" value="1"/>
</dbReference>
<dbReference type="PANTHER" id="PTHR33116">
    <property type="entry name" value="REVERSE TRANSCRIPTASE ZINC-BINDING DOMAIN-CONTAINING PROTEIN-RELATED-RELATED"/>
    <property type="match status" value="1"/>
</dbReference>
<evidence type="ECO:0000313" key="2">
    <source>
        <dbReference type="EMBL" id="RAL42508.1"/>
    </source>
</evidence>
<dbReference type="SUPFAM" id="SSF56672">
    <property type="entry name" value="DNA/RNA polymerases"/>
    <property type="match status" value="1"/>
</dbReference>
<accession>A0A328DDA1</accession>
<dbReference type="InterPro" id="IPR026960">
    <property type="entry name" value="RVT-Znf"/>
</dbReference>
<sequence>MWLEHKSFDNILQESWSTRVEGTRQYRLCKKLKLLKQPLRNLNKLEFGHISARAKEAREEYSRLMKELVLQPNNHDLMMKKEHLRKKANIYIDSERAFFQQKIKTQLILEGDKCTKYFHAMMRKQHGSNSIPFLTTEGGGVTSSLKEIADLFVGYYTNLFGPSPNVMPIDWNVFQEGKTINPMEAMNLSRNVQFGEVQTALFSIGDDKAPGPDGFSAAFFKKKWNVVGQNVFEAVDEFFRSGKLLKQINHATVALIPKVKDNPGVKDFRPIACSNVIYKIITKILSNRMSPLLPDLIDKAQSAFIGGRNLMDSVLLAQHLVRRYARKRSMPSCMMKVDLTKAYDTVSWSFLEKVMTGHGFPGRFVGWIIECVTTASFSLAINGGLHGFVKCGRGIRQGDPMAPTLFLFCIEYFSRLLKKMGKQRNFSYHPMCQTLEITHIAFADDLMLFSRGDLDSVGVLADALKHFSQVSGLHVNPQKSNIYLAGQIKDNKVDLLDLVQFPLGQLPVRYLGLPLTSQRASERDFAPLISKVEENIHRWSTKTLSQAGRVELIRSVIQGIQGFWLQVFPVHKLVLNRIITICRTFLWGSKFSKVAWTDICKPHEEGGLGLKDSYTWNQTFLIKNLWNIASHKDTLWVKWVHSVYLQGRNIWTWPPKKEDSHLFKRLSCVRDIMLDKCGDAQEIEDYFQSFCDGGSLSTSKIYDLIRTRNQAKPWMKFIWQTYIPPRFSFTTWIAMRRHLPTKVNLAYVEMENRNCTLCHMEMETTEHLFFSCHISAQIWNGIKSWLNIDASLSTLIRAIKWLRRQHTVHSNRKICRVGTFSTIYHIWKLRNSVYFEHIEVDIQQVIQQVKLSVYKVMYKLFPSNPRILFGGTAG</sequence>
<comment type="caution">
    <text evidence="2">The sequence shown here is derived from an EMBL/GenBank/DDBJ whole genome shotgun (WGS) entry which is preliminary data.</text>
</comment>
<keyword evidence="3" id="KW-1185">Reference proteome</keyword>
<evidence type="ECO:0000259" key="1">
    <source>
        <dbReference type="PROSITE" id="PS50878"/>
    </source>
</evidence>
<dbReference type="PANTHER" id="PTHR33116:SF84">
    <property type="entry name" value="RNA-DIRECTED DNA POLYMERASE"/>
    <property type="match status" value="1"/>
</dbReference>
<dbReference type="Pfam" id="PF13966">
    <property type="entry name" value="zf-RVT"/>
    <property type="match status" value="1"/>
</dbReference>
<evidence type="ECO:0000313" key="3">
    <source>
        <dbReference type="Proteomes" id="UP000249390"/>
    </source>
</evidence>